<dbReference type="SUPFAM" id="SSF51735">
    <property type="entry name" value="NAD(P)-binding Rossmann-fold domains"/>
    <property type="match status" value="1"/>
</dbReference>
<keyword evidence="6 10" id="KW-0521">NADP</keyword>
<dbReference type="InterPro" id="IPR008927">
    <property type="entry name" value="6-PGluconate_DH-like_C_sf"/>
</dbReference>
<sequence>MTQSLNNQPWYILGAGAMGCLLASQLARQQQPVKLIVKRASTPSQAIHYQQTDLHFSCKVPVVDHCALHHHINKLIVTTKAYDALPAVQSIAHLLTADAQVILLQNGLGSQQVIANTLPNQQIAVGSVTHGCFLTKPFQVVHAGLGQITIGELSPQLNNAKPRCQFQQFAQLPLNIHWTTTPLTTLWEKVAINGAINGLTALYQCKNGELWQHQGLRQQVIALCLETEAILKQLQIPLSDQLVTLVKRVILQTADNYSSTLQDVKAGKATELSYINGYIIDKAHIMGIDLPHHQWLVRTLKEKGYS</sequence>
<dbReference type="PANTHER" id="PTHR43765">
    <property type="entry name" value="2-DEHYDROPANTOATE 2-REDUCTASE-RELATED"/>
    <property type="match status" value="1"/>
</dbReference>
<dbReference type="InterPro" id="IPR003710">
    <property type="entry name" value="ApbA"/>
</dbReference>
<protein>
    <recommendedName>
        <fullName evidence="4 10">2-dehydropantoate 2-reductase</fullName>
        <ecNumber evidence="3 10">1.1.1.169</ecNumber>
    </recommendedName>
    <alternativeName>
        <fullName evidence="8 10">Ketopantoate reductase</fullName>
    </alternativeName>
</protein>
<dbReference type="Proteomes" id="UP001528823">
    <property type="component" value="Unassembled WGS sequence"/>
</dbReference>
<gene>
    <name evidence="13" type="ORF">ORQ98_12705</name>
</gene>
<evidence type="ECO:0000256" key="6">
    <source>
        <dbReference type="ARBA" id="ARBA00022857"/>
    </source>
</evidence>
<evidence type="ECO:0000256" key="8">
    <source>
        <dbReference type="ARBA" id="ARBA00032024"/>
    </source>
</evidence>
<evidence type="ECO:0000313" key="13">
    <source>
        <dbReference type="EMBL" id="MDE1462829.1"/>
    </source>
</evidence>
<evidence type="ECO:0000259" key="11">
    <source>
        <dbReference type="Pfam" id="PF02558"/>
    </source>
</evidence>
<comment type="caution">
    <text evidence="13">The sequence shown here is derived from an EMBL/GenBank/DDBJ whole genome shotgun (WGS) entry which is preliminary data.</text>
</comment>
<evidence type="ECO:0000256" key="5">
    <source>
        <dbReference type="ARBA" id="ARBA00022655"/>
    </source>
</evidence>
<dbReference type="SUPFAM" id="SSF48179">
    <property type="entry name" value="6-phosphogluconate dehydrogenase C-terminal domain-like"/>
    <property type="match status" value="1"/>
</dbReference>
<dbReference type="Gene3D" id="1.10.1040.10">
    <property type="entry name" value="N-(1-d-carboxylethyl)-l-norvaline Dehydrogenase, domain 2"/>
    <property type="match status" value="1"/>
</dbReference>
<dbReference type="EMBL" id="JAPMOU010000014">
    <property type="protein sequence ID" value="MDE1462829.1"/>
    <property type="molecule type" value="Genomic_DNA"/>
</dbReference>
<dbReference type="InterPro" id="IPR036291">
    <property type="entry name" value="NAD(P)-bd_dom_sf"/>
</dbReference>
<dbReference type="NCBIfam" id="TIGR00745">
    <property type="entry name" value="apbA_panE"/>
    <property type="match status" value="1"/>
</dbReference>
<dbReference type="EC" id="1.1.1.169" evidence="3 10"/>
<comment type="pathway">
    <text evidence="1 10">Cofactor biosynthesis; (R)-pantothenate biosynthesis; (R)-pantoate from 3-methyl-2-oxobutanoate: step 2/2.</text>
</comment>
<evidence type="ECO:0000256" key="7">
    <source>
        <dbReference type="ARBA" id="ARBA00023002"/>
    </source>
</evidence>
<dbReference type="RefSeq" id="WP_274689180.1">
    <property type="nucleotide sequence ID" value="NZ_JAPMOU010000014.1"/>
</dbReference>
<dbReference type="InterPro" id="IPR050838">
    <property type="entry name" value="Ketopantoate_reductase"/>
</dbReference>
<evidence type="ECO:0000256" key="10">
    <source>
        <dbReference type="RuleBase" id="RU362068"/>
    </source>
</evidence>
<dbReference type="PANTHER" id="PTHR43765:SF2">
    <property type="entry name" value="2-DEHYDROPANTOATE 2-REDUCTASE"/>
    <property type="match status" value="1"/>
</dbReference>
<feature type="domain" description="Ketopantoate reductase C-terminal" evidence="12">
    <location>
        <begin position="185"/>
        <end position="303"/>
    </location>
</feature>
<proteinExistence type="inferred from homology"/>
<keyword evidence="5 10" id="KW-0566">Pantothenate biosynthesis</keyword>
<dbReference type="InterPro" id="IPR013328">
    <property type="entry name" value="6PGD_dom2"/>
</dbReference>
<evidence type="ECO:0000256" key="1">
    <source>
        <dbReference type="ARBA" id="ARBA00004994"/>
    </source>
</evidence>
<evidence type="ECO:0000256" key="9">
    <source>
        <dbReference type="ARBA" id="ARBA00048793"/>
    </source>
</evidence>
<evidence type="ECO:0000259" key="12">
    <source>
        <dbReference type="Pfam" id="PF08546"/>
    </source>
</evidence>
<dbReference type="Pfam" id="PF02558">
    <property type="entry name" value="ApbA"/>
    <property type="match status" value="1"/>
</dbReference>
<comment type="similarity">
    <text evidence="2 10">Belongs to the ketopantoate reductase family.</text>
</comment>
<evidence type="ECO:0000256" key="4">
    <source>
        <dbReference type="ARBA" id="ARBA00019465"/>
    </source>
</evidence>
<comment type="catalytic activity">
    <reaction evidence="9 10">
        <text>(R)-pantoate + NADP(+) = 2-dehydropantoate + NADPH + H(+)</text>
        <dbReference type="Rhea" id="RHEA:16233"/>
        <dbReference type="ChEBI" id="CHEBI:11561"/>
        <dbReference type="ChEBI" id="CHEBI:15378"/>
        <dbReference type="ChEBI" id="CHEBI:15980"/>
        <dbReference type="ChEBI" id="CHEBI:57783"/>
        <dbReference type="ChEBI" id="CHEBI:58349"/>
        <dbReference type="EC" id="1.1.1.169"/>
    </reaction>
</comment>
<evidence type="ECO:0000256" key="3">
    <source>
        <dbReference type="ARBA" id="ARBA00013014"/>
    </source>
</evidence>
<keyword evidence="14" id="KW-1185">Reference proteome</keyword>
<evidence type="ECO:0000256" key="2">
    <source>
        <dbReference type="ARBA" id="ARBA00007870"/>
    </source>
</evidence>
<organism evidence="13 14">
    <name type="scientific">Spartinivicinus poritis</name>
    <dbReference type="NCBI Taxonomy" id="2994640"/>
    <lineage>
        <taxon>Bacteria</taxon>
        <taxon>Pseudomonadati</taxon>
        <taxon>Pseudomonadota</taxon>
        <taxon>Gammaproteobacteria</taxon>
        <taxon>Oceanospirillales</taxon>
        <taxon>Zooshikellaceae</taxon>
        <taxon>Spartinivicinus</taxon>
    </lineage>
</organism>
<dbReference type="Pfam" id="PF08546">
    <property type="entry name" value="ApbA_C"/>
    <property type="match status" value="1"/>
</dbReference>
<dbReference type="InterPro" id="IPR013752">
    <property type="entry name" value="KPA_reductase"/>
</dbReference>
<dbReference type="InterPro" id="IPR013332">
    <property type="entry name" value="KPR_N"/>
</dbReference>
<accession>A0ABT5U8X9</accession>
<dbReference type="Gene3D" id="3.40.50.720">
    <property type="entry name" value="NAD(P)-binding Rossmann-like Domain"/>
    <property type="match status" value="1"/>
</dbReference>
<keyword evidence="7 10" id="KW-0560">Oxidoreductase</keyword>
<feature type="domain" description="Ketopantoate reductase N-terminal" evidence="11">
    <location>
        <begin position="10"/>
        <end position="154"/>
    </location>
</feature>
<reference evidence="13 14" key="1">
    <citation type="submission" date="2022-11" db="EMBL/GenBank/DDBJ databases">
        <title>Spartinivicinus poritis sp. nov., isolated from scleractinian coral Porites lutea.</title>
        <authorList>
            <person name="Zhang G."/>
            <person name="Cai L."/>
            <person name="Wei Q."/>
        </authorList>
    </citation>
    <scope>NUCLEOTIDE SEQUENCE [LARGE SCALE GENOMIC DNA]</scope>
    <source>
        <strain evidence="13 14">A2-2</strain>
    </source>
</reference>
<name>A0ABT5U8X9_9GAMM</name>
<comment type="function">
    <text evidence="10">Catalyzes the NADPH-dependent reduction of ketopantoate into pantoic acid.</text>
</comment>
<evidence type="ECO:0000313" key="14">
    <source>
        <dbReference type="Proteomes" id="UP001528823"/>
    </source>
</evidence>